<evidence type="ECO:0000259" key="6">
    <source>
        <dbReference type="SMART" id="SM00644"/>
    </source>
</evidence>
<comment type="caution">
    <text evidence="7">The sequence shown here is derived from an EMBL/GenBank/DDBJ whole genome shotgun (WGS) entry which is preliminary data.</text>
</comment>
<dbReference type="SUPFAM" id="SSF47090">
    <property type="entry name" value="PGBD-like"/>
    <property type="match status" value="1"/>
</dbReference>
<evidence type="ECO:0000313" key="8">
    <source>
        <dbReference type="Proteomes" id="UP001499988"/>
    </source>
</evidence>
<accession>A0ABP9EKD0</accession>
<dbReference type="InterPro" id="IPR051206">
    <property type="entry name" value="NAMLAA_amidase_2"/>
</dbReference>
<dbReference type="InterPro" id="IPR036365">
    <property type="entry name" value="PGBD-like_sf"/>
</dbReference>
<evidence type="ECO:0000256" key="5">
    <source>
        <dbReference type="ARBA" id="ARBA00023316"/>
    </source>
</evidence>
<proteinExistence type="inferred from homology"/>
<gene>
    <name evidence="7" type="ORF">GCM10023333_13800</name>
</gene>
<dbReference type="PANTHER" id="PTHR30417">
    <property type="entry name" value="N-ACETYLMURAMOYL-L-ALANINE AMIDASE AMID"/>
    <property type="match status" value="1"/>
</dbReference>
<evidence type="ECO:0000313" key="7">
    <source>
        <dbReference type="EMBL" id="GAA4880828.1"/>
    </source>
</evidence>
<evidence type="ECO:0000256" key="4">
    <source>
        <dbReference type="ARBA" id="ARBA00022801"/>
    </source>
</evidence>
<reference evidence="8" key="1">
    <citation type="journal article" date="2019" name="Int. J. Syst. Evol. Microbiol.">
        <title>The Global Catalogue of Microorganisms (GCM) 10K type strain sequencing project: providing services to taxonomists for standard genome sequencing and annotation.</title>
        <authorList>
            <consortium name="The Broad Institute Genomics Platform"/>
            <consortium name="The Broad Institute Genome Sequencing Center for Infectious Disease"/>
            <person name="Wu L."/>
            <person name="Ma J."/>
        </authorList>
    </citation>
    <scope>NUCLEOTIDE SEQUENCE [LARGE SCALE GENOMIC DNA]</scope>
    <source>
        <strain evidence="8">JCM 18401</strain>
    </source>
</reference>
<dbReference type="InterPro" id="IPR036505">
    <property type="entry name" value="Amidase/PGRP_sf"/>
</dbReference>
<protein>
    <recommendedName>
        <fullName evidence="3">N-acetylmuramoyl-L-alanine amidase</fullName>
        <ecNumber evidence="3">3.5.1.28</ecNumber>
    </recommendedName>
</protein>
<name>A0ABP9EKD0_9GAMM</name>
<dbReference type="PANTHER" id="PTHR30417:SF1">
    <property type="entry name" value="N-ACETYLMURAMOYL-L-ALANINE AMIDASE AMID"/>
    <property type="match status" value="1"/>
</dbReference>
<organism evidence="7 8">
    <name type="scientific">Ferrimonas pelagia</name>
    <dbReference type="NCBI Taxonomy" id="1177826"/>
    <lineage>
        <taxon>Bacteria</taxon>
        <taxon>Pseudomonadati</taxon>
        <taxon>Pseudomonadota</taxon>
        <taxon>Gammaproteobacteria</taxon>
        <taxon>Alteromonadales</taxon>
        <taxon>Ferrimonadaceae</taxon>
        <taxon>Ferrimonas</taxon>
    </lineage>
</organism>
<keyword evidence="5" id="KW-0961">Cell wall biogenesis/degradation</keyword>
<comment type="similarity">
    <text evidence="2">Belongs to the N-acetylmuramoyl-L-alanine amidase 2 family.</text>
</comment>
<evidence type="ECO:0000256" key="2">
    <source>
        <dbReference type="ARBA" id="ARBA00007553"/>
    </source>
</evidence>
<dbReference type="Gene3D" id="3.40.80.10">
    <property type="entry name" value="Peptidoglycan recognition protein-like"/>
    <property type="match status" value="1"/>
</dbReference>
<keyword evidence="4" id="KW-0378">Hydrolase</keyword>
<dbReference type="SUPFAM" id="SSF55846">
    <property type="entry name" value="N-acetylmuramoyl-L-alanine amidase-like"/>
    <property type="match status" value="1"/>
</dbReference>
<dbReference type="SMART" id="SM00644">
    <property type="entry name" value="Ami_2"/>
    <property type="match status" value="1"/>
</dbReference>
<dbReference type="Gene3D" id="1.10.101.10">
    <property type="entry name" value="PGBD-like superfamily/PGBD"/>
    <property type="match status" value="1"/>
</dbReference>
<evidence type="ECO:0000256" key="1">
    <source>
        <dbReference type="ARBA" id="ARBA00001561"/>
    </source>
</evidence>
<evidence type="ECO:0000256" key="3">
    <source>
        <dbReference type="ARBA" id="ARBA00011901"/>
    </source>
</evidence>
<dbReference type="EC" id="3.5.1.28" evidence="3"/>
<dbReference type="InterPro" id="IPR002502">
    <property type="entry name" value="Amidase_domain"/>
</dbReference>
<comment type="catalytic activity">
    <reaction evidence="1">
        <text>Hydrolyzes the link between N-acetylmuramoyl residues and L-amino acid residues in certain cell-wall glycopeptides.</text>
        <dbReference type="EC" id="3.5.1.28"/>
    </reaction>
</comment>
<feature type="domain" description="N-acetylmuramoyl-L-alanine amidase" evidence="6">
    <location>
        <begin position="12"/>
        <end position="173"/>
    </location>
</feature>
<dbReference type="EMBL" id="BAABJZ010000018">
    <property type="protein sequence ID" value="GAA4880828.1"/>
    <property type="molecule type" value="Genomic_DNA"/>
</dbReference>
<sequence length="301" mass="33831">MLWGCSASLPVVERPSSQYDQRIRSIVIHYTAEDFAESSRLLRHDGRVSAHYLIPQTGDPSHSGSELSIYRLVPDSERAWHAGQSHWRGRSNLNDTSIGIELVYRPQCPVHGLSQQSEGGVSRWHCDDPPFDPAQIQLLIRLLQQLLAAHPQITSTDIVAHADIAPLRKRDPGSAFPWALLHQHGIGAWYDAETLAHYQQVFAVVPVPLTLLQQGLAAYGYQLESSGQLDHQTRAVLAAFQLHFLPWGRSSEADRNSAAVLFSLLKRYRPTQHERLWRAYLNQACRAPEPALDWACQHGPL</sequence>
<keyword evidence="8" id="KW-1185">Reference proteome</keyword>
<dbReference type="CDD" id="cd06583">
    <property type="entry name" value="PGRP"/>
    <property type="match status" value="1"/>
</dbReference>
<dbReference type="InterPro" id="IPR036366">
    <property type="entry name" value="PGBDSf"/>
</dbReference>
<dbReference type="Proteomes" id="UP001499988">
    <property type="component" value="Unassembled WGS sequence"/>
</dbReference>
<dbReference type="Pfam" id="PF01510">
    <property type="entry name" value="Amidase_2"/>
    <property type="match status" value="1"/>
</dbReference>